<gene>
    <name evidence="1" type="ORF">EDD33_2820</name>
</gene>
<protein>
    <submittedName>
        <fullName evidence="1">Uncharacterized protein (DUF1697 family)</fullName>
    </submittedName>
</protein>
<dbReference type="Proteomes" id="UP000281738">
    <property type="component" value="Unassembled WGS sequence"/>
</dbReference>
<dbReference type="SUPFAM" id="SSF160379">
    <property type="entry name" value="SP0830-like"/>
    <property type="match status" value="1"/>
</dbReference>
<evidence type="ECO:0000313" key="1">
    <source>
        <dbReference type="EMBL" id="ROR91939.1"/>
    </source>
</evidence>
<name>A0A3N2CWS3_9ACTN</name>
<sequence>MSTWIGFLRAVNVGKRQYPMAELRAALTAAGFEDVETHIQTGNVRVRTRMRSRERVVAALEAAMLADRGFEVPVVLLTPAELVQVVADADAVRVEHGDPAWRQYVELLADRPDAAAAALIEGGVPGARALVRERAVHLLYDVAFGEAKPPRAAVNRAFGVSTNRNLTVLRTLSEKWSP</sequence>
<reference evidence="1 2" key="1">
    <citation type="submission" date="2018-11" db="EMBL/GenBank/DDBJ databases">
        <title>Sequencing the genomes of 1000 actinobacteria strains.</title>
        <authorList>
            <person name="Klenk H.-P."/>
        </authorList>
    </citation>
    <scope>NUCLEOTIDE SEQUENCE [LARGE SCALE GENOMIC DNA]</scope>
    <source>
        <strain evidence="1 2">DSM 12652</strain>
    </source>
</reference>
<evidence type="ECO:0000313" key="2">
    <source>
        <dbReference type="Proteomes" id="UP000281738"/>
    </source>
</evidence>
<dbReference type="EMBL" id="RKHO01000001">
    <property type="protein sequence ID" value="ROR91939.1"/>
    <property type="molecule type" value="Genomic_DNA"/>
</dbReference>
<keyword evidence="2" id="KW-1185">Reference proteome</keyword>
<comment type="caution">
    <text evidence="1">The sequence shown here is derived from an EMBL/GenBank/DDBJ whole genome shotgun (WGS) entry which is preliminary data.</text>
</comment>
<accession>A0A3N2CWS3</accession>
<proteinExistence type="predicted"/>
<organism evidence="1 2">
    <name type="scientific">Nocardioides aurantiacus</name>
    <dbReference type="NCBI Taxonomy" id="86796"/>
    <lineage>
        <taxon>Bacteria</taxon>
        <taxon>Bacillati</taxon>
        <taxon>Actinomycetota</taxon>
        <taxon>Actinomycetes</taxon>
        <taxon>Propionibacteriales</taxon>
        <taxon>Nocardioidaceae</taxon>
        <taxon>Nocardioides</taxon>
    </lineage>
</organism>
<dbReference type="PANTHER" id="PTHR36439">
    <property type="entry name" value="BLL4334 PROTEIN"/>
    <property type="match status" value="1"/>
</dbReference>
<dbReference type="RefSeq" id="WP_170169830.1">
    <property type="nucleotide sequence ID" value="NZ_RKHO01000001.1"/>
</dbReference>
<dbReference type="Gene3D" id="3.30.70.1280">
    <property type="entry name" value="SP0830-like domains"/>
    <property type="match status" value="1"/>
</dbReference>
<dbReference type="Pfam" id="PF08002">
    <property type="entry name" value="DUF1697"/>
    <property type="match status" value="1"/>
</dbReference>
<dbReference type="InterPro" id="IPR012545">
    <property type="entry name" value="DUF1697"/>
</dbReference>
<dbReference type="PANTHER" id="PTHR36439:SF1">
    <property type="entry name" value="DUF1697 DOMAIN-CONTAINING PROTEIN"/>
    <property type="match status" value="1"/>
</dbReference>
<dbReference type="AlphaFoldDB" id="A0A3N2CWS3"/>